<dbReference type="Gene3D" id="1.10.510.10">
    <property type="entry name" value="Transferase(Phosphotransferase) domain 1"/>
    <property type="match status" value="1"/>
</dbReference>
<dbReference type="EMBL" id="JAACJK010000057">
    <property type="protein sequence ID" value="KAF5337071.1"/>
    <property type="molecule type" value="Genomic_DNA"/>
</dbReference>
<reference evidence="2 3" key="1">
    <citation type="journal article" date="2020" name="ISME J.">
        <title>Uncovering the hidden diversity of litter-decomposition mechanisms in mushroom-forming fungi.</title>
        <authorList>
            <person name="Floudas D."/>
            <person name="Bentzer J."/>
            <person name="Ahren D."/>
            <person name="Johansson T."/>
            <person name="Persson P."/>
            <person name="Tunlid A."/>
        </authorList>
    </citation>
    <scope>NUCLEOTIDE SEQUENCE [LARGE SCALE GENOMIC DNA]</scope>
    <source>
        <strain evidence="2 3">CBS 175.51</strain>
    </source>
</reference>
<protein>
    <recommendedName>
        <fullName evidence="1">Protein kinase domain-containing protein</fullName>
    </recommendedName>
</protein>
<dbReference type="Proteomes" id="UP000541558">
    <property type="component" value="Unassembled WGS sequence"/>
</dbReference>
<accession>A0A8H5C8G3</accession>
<comment type="caution">
    <text evidence="2">The sequence shown here is derived from an EMBL/GenBank/DDBJ whole genome shotgun (WGS) entry which is preliminary data.</text>
</comment>
<feature type="domain" description="Protein kinase" evidence="1">
    <location>
        <begin position="59"/>
        <end position="341"/>
    </location>
</feature>
<dbReference type="AlphaFoldDB" id="A0A8H5C8G3"/>
<evidence type="ECO:0000313" key="3">
    <source>
        <dbReference type="Proteomes" id="UP000541558"/>
    </source>
</evidence>
<proteinExistence type="predicted"/>
<evidence type="ECO:0000313" key="2">
    <source>
        <dbReference type="EMBL" id="KAF5337071.1"/>
    </source>
</evidence>
<dbReference type="InterPro" id="IPR011009">
    <property type="entry name" value="Kinase-like_dom_sf"/>
</dbReference>
<evidence type="ECO:0000259" key="1">
    <source>
        <dbReference type="PROSITE" id="PS50011"/>
    </source>
</evidence>
<dbReference type="InterPro" id="IPR000719">
    <property type="entry name" value="Prot_kinase_dom"/>
</dbReference>
<sequence>MASASTSHPYGNQAKLSSGEVYWRDHYIWLKQSGYALKPRFNPDWVPSWTGKNIDPNDCEDSKPLGMFGLGWAAAAECKRTGKYVVLKPINIQKSRGEVRVLNMLSKEPLKSQRENHTVPILAVLCPPDDELNTRILVMPLLRRFNDPPFETMGEALHFIDSFLTGLDFMHRSNIAHGSICTFNLMMDATDMYPDGFSATWHGMKKDWSGPVHNKYTRTEKPPKYYLIDFSRSTHFAQGNTHLECSSVPDTTVPELFQFPYKYPIDPFAVDVYCAGNMLRQYFLDGFPSPMTHEGTGYHGFDFLRPLLSDMIQVDPRKRPKMPEVVFRFKEIEKGLDRSFLRERCRKVVNHPCEEESKLDALRYHLHKMAYGVRGLSPIPSDNT</sequence>
<dbReference type="GO" id="GO:0005524">
    <property type="term" value="F:ATP binding"/>
    <property type="evidence" value="ECO:0007669"/>
    <property type="project" value="InterPro"/>
</dbReference>
<dbReference type="OrthoDB" id="5987198at2759"/>
<dbReference type="PROSITE" id="PS50011">
    <property type="entry name" value="PROTEIN_KINASE_DOM"/>
    <property type="match status" value="1"/>
</dbReference>
<organism evidence="2 3">
    <name type="scientific">Ephemerocybe angulata</name>
    <dbReference type="NCBI Taxonomy" id="980116"/>
    <lineage>
        <taxon>Eukaryota</taxon>
        <taxon>Fungi</taxon>
        <taxon>Dikarya</taxon>
        <taxon>Basidiomycota</taxon>
        <taxon>Agaricomycotina</taxon>
        <taxon>Agaricomycetes</taxon>
        <taxon>Agaricomycetidae</taxon>
        <taxon>Agaricales</taxon>
        <taxon>Agaricineae</taxon>
        <taxon>Psathyrellaceae</taxon>
        <taxon>Ephemerocybe</taxon>
    </lineage>
</organism>
<dbReference type="SUPFAM" id="SSF56112">
    <property type="entry name" value="Protein kinase-like (PK-like)"/>
    <property type="match status" value="1"/>
</dbReference>
<keyword evidence="3" id="KW-1185">Reference proteome</keyword>
<dbReference type="SMART" id="SM00220">
    <property type="entry name" value="S_TKc"/>
    <property type="match status" value="1"/>
</dbReference>
<gene>
    <name evidence="2" type="ORF">D9611_003010</name>
</gene>
<dbReference type="GO" id="GO:0004672">
    <property type="term" value="F:protein kinase activity"/>
    <property type="evidence" value="ECO:0007669"/>
    <property type="project" value="InterPro"/>
</dbReference>
<name>A0A8H5C8G3_9AGAR</name>